<proteinExistence type="predicted"/>
<dbReference type="Proteomes" id="UP001358586">
    <property type="component" value="Chromosome 3"/>
</dbReference>
<keyword evidence="2" id="KW-1185">Reference proteome</keyword>
<dbReference type="PANTHER" id="PTHR34222">
    <property type="entry name" value="GAG_PRE-INTEGRS DOMAIN-CONTAINING PROTEIN"/>
    <property type="match status" value="1"/>
</dbReference>
<organism evidence="1 2">
    <name type="scientific">Gossypium arboreum</name>
    <name type="common">Tree cotton</name>
    <name type="synonym">Gossypium nanking</name>
    <dbReference type="NCBI Taxonomy" id="29729"/>
    <lineage>
        <taxon>Eukaryota</taxon>
        <taxon>Viridiplantae</taxon>
        <taxon>Streptophyta</taxon>
        <taxon>Embryophyta</taxon>
        <taxon>Tracheophyta</taxon>
        <taxon>Spermatophyta</taxon>
        <taxon>Magnoliopsida</taxon>
        <taxon>eudicotyledons</taxon>
        <taxon>Gunneridae</taxon>
        <taxon>Pentapetalae</taxon>
        <taxon>rosids</taxon>
        <taxon>malvids</taxon>
        <taxon>Malvales</taxon>
        <taxon>Malvaceae</taxon>
        <taxon>Malvoideae</taxon>
        <taxon>Gossypium</taxon>
    </lineage>
</organism>
<reference evidence="1 2" key="1">
    <citation type="submission" date="2023-03" db="EMBL/GenBank/DDBJ databases">
        <title>WGS of Gossypium arboreum.</title>
        <authorList>
            <person name="Yu D."/>
        </authorList>
    </citation>
    <scope>NUCLEOTIDE SEQUENCE [LARGE SCALE GENOMIC DNA]</scope>
    <source>
        <tissue evidence="1">Leaf</tissue>
    </source>
</reference>
<accession>A0ABR0QNS9</accession>
<evidence type="ECO:0000313" key="2">
    <source>
        <dbReference type="Proteomes" id="UP001358586"/>
    </source>
</evidence>
<evidence type="ECO:0008006" key="3">
    <source>
        <dbReference type="Google" id="ProtNLM"/>
    </source>
</evidence>
<sequence>MENVRDMWGDIRQYFSIGNDPRVQQLRSYLTNYKLDGQTIVNYYGQLNPIKDELNNYDKISLCSCGGCRSNLTTELEKKRGKERVHKLVISLDEEHYGTVCANILSIDQLSNLNRVYAMVLQLERVRIMS</sequence>
<name>A0ABR0QNS9_GOSAR</name>
<evidence type="ECO:0000313" key="1">
    <source>
        <dbReference type="EMBL" id="KAK5840503.1"/>
    </source>
</evidence>
<comment type="caution">
    <text evidence="1">The sequence shown here is derived from an EMBL/GenBank/DDBJ whole genome shotgun (WGS) entry which is preliminary data.</text>
</comment>
<dbReference type="EMBL" id="JARKNE010000003">
    <property type="protein sequence ID" value="KAK5840503.1"/>
    <property type="molecule type" value="Genomic_DNA"/>
</dbReference>
<gene>
    <name evidence="1" type="ORF">PVK06_009405</name>
</gene>
<protein>
    <recommendedName>
        <fullName evidence="3">Retrotransposon gag domain-containing protein</fullName>
    </recommendedName>
</protein>
<dbReference type="PANTHER" id="PTHR34222:SF28">
    <property type="entry name" value="CCHC-TYPE DOMAIN-CONTAINING PROTEIN"/>
    <property type="match status" value="1"/>
</dbReference>